<dbReference type="VEuPathDB" id="FungiDB:HpaG809367"/>
<dbReference type="InterPro" id="IPR011343">
    <property type="entry name" value="DeoC"/>
</dbReference>
<evidence type="ECO:0000256" key="1">
    <source>
        <dbReference type="ARBA" id="ARBA00004141"/>
    </source>
</evidence>
<evidence type="ECO:0000256" key="8">
    <source>
        <dbReference type="ARBA" id="ARBA00023136"/>
    </source>
</evidence>
<keyword evidence="8 14" id="KW-0472">Membrane</keyword>
<dbReference type="GO" id="GO:0005737">
    <property type="term" value="C:cytoplasm"/>
    <property type="evidence" value="ECO:0007669"/>
    <property type="project" value="InterPro"/>
</dbReference>
<dbReference type="HOGENOM" id="CLU_026680_0_0_1"/>
<dbReference type="Gene3D" id="3.20.20.70">
    <property type="entry name" value="Aldolase class I"/>
    <property type="match status" value="1"/>
</dbReference>
<evidence type="ECO:0000256" key="9">
    <source>
        <dbReference type="ARBA" id="ARBA00023239"/>
    </source>
</evidence>
<dbReference type="InterPro" id="IPR028581">
    <property type="entry name" value="DeoC_typeI"/>
</dbReference>
<dbReference type="PANTHER" id="PTHR10889:SF1">
    <property type="entry name" value="DEOXYRIBOSE-PHOSPHATE ALDOLASE"/>
    <property type="match status" value="1"/>
</dbReference>
<name>M4BSH5_HYAAE</name>
<evidence type="ECO:0000256" key="11">
    <source>
        <dbReference type="ARBA" id="ARBA00023444"/>
    </source>
</evidence>
<keyword evidence="10" id="KW-0704">Schiff base</keyword>
<evidence type="ECO:0000256" key="10">
    <source>
        <dbReference type="ARBA" id="ARBA00023270"/>
    </source>
</evidence>
<sequence>MTVSKKALQWQLGPGQTSLSTHANAHRRLGQVTALSFVGPLAYFAMKKKLPVPAQAPLALIAGLGAVQMYVGRAMVEHNVRGSGQHDHDATFDGATFFLPIHSALSLASFSLLVWTGLGIVSPISRAISVRGLMTPGVLEELGQVRKHFVALTGLAAATIFAGSLVAEIDGGREFQTFPKMGDRWIPHGLFDQKPWLRNFHDNVALVQLDHRLLALGTLAAYTTVFVKARKARIWSNLPEDAKRAIMLTMAAVGGQVAMGATMLVNEVPTPLAMVHQSGAALVLGSSLWVLHALRFARPGGLMGAAVATAAAKMSRRLNRLRSKRCATKRLALPSIRYASTRATLHSLESDSKNSHVKVCCVVGFPLGAATTATKAFEAQQCIDAGAEEIDMVLNVGMLCAQEYDFVLADVTAIVAVCKERNALCKVILETALLTTEQIRKASELAIAAGADFIKTSTGFSTRECAFSGVSEEDVMLMVSIAKPAGKQVKASGGIRSAADAEKMIALGATRLGTSAGVKIVQGLQSTDAY</sequence>
<dbReference type="GO" id="GO:0016020">
    <property type="term" value="C:membrane"/>
    <property type="evidence" value="ECO:0007669"/>
    <property type="project" value="UniProtKB-SubCell"/>
</dbReference>
<evidence type="ECO:0000256" key="13">
    <source>
        <dbReference type="ARBA" id="ARBA00048791"/>
    </source>
</evidence>
<dbReference type="UniPathway" id="UPA00002">
    <property type="reaction ID" value="UER00468"/>
</dbReference>
<evidence type="ECO:0000313" key="15">
    <source>
        <dbReference type="EnsemblProtists" id="HpaP809367"/>
    </source>
</evidence>
<dbReference type="GO" id="GO:0016052">
    <property type="term" value="P:carbohydrate catabolic process"/>
    <property type="evidence" value="ECO:0007669"/>
    <property type="project" value="TreeGrafter"/>
</dbReference>
<dbReference type="GO" id="GO:0004139">
    <property type="term" value="F:deoxyribose-phosphate aldolase activity"/>
    <property type="evidence" value="ECO:0007669"/>
    <property type="project" value="UniProtKB-EC"/>
</dbReference>
<dbReference type="eggNOG" id="KOG2725">
    <property type="taxonomic scope" value="Eukaryota"/>
</dbReference>
<dbReference type="AlphaFoldDB" id="M4BSH5"/>
<evidence type="ECO:0000256" key="7">
    <source>
        <dbReference type="ARBA" id="ARBA00023133"/>
    </source>
</evidence>
<organism evidence="15 16">
    <name type="scientific">Hyaloperonospora arabidopsidis (strain Emoy2)</name>
    <name type="common">Downy mildew agent</name>
    <name type="synonym">Peronospora arabidopsidis</name>
    <dbReference type="NCBI Taxonomy" id="559515"/>
    <lineage>
        <taxon>Eukaryota</taxon>
        <taxon>Sar</taxon>
        <taxon>Stramenopiles</taxon>
        <taxon>Oomycota</taxon>
        <taxon>Peronosporomycetes</taxon>
        <taxon>Peronosporales</taxon>
        <taxon>Peronosporaceae</taxon>
        <taxon>Hyaloperonospora</taxon>
    </lineage>
</organism>
<dbReference type="GO" id="GO:0046386">
    <property type="term" value="P:deoxyribose phosphate catabolic process"/>
    <property type="evidence" value="ECO:0007669"/>
    <property type="project" value="UniProtKB-UniPathway"/>
</dbReference>
<protein>
    <recommendedName>
        <fullName evidence="3">deoxyribose-phosphate aldolase</fullName>
        <ecNumber evidence="3">4.1.2.4</ecNumber>
    </recommendedName>
    <alternativeName>
        <fullName evidence="12">2-deoxy-D-ribose 5-phosphate aldolase</fullName>
    </alternativeName>
</protein>
<evidence type="ECO:0000256" key="3">
    <source>
        <dbReference type="ARBA" id="ARBA00012515"/>
    </source>
</evidence>
<dbReference type="Pfam" id="PF02628">
    <property type="entry name" value="COX15-CtaA"/>
    <property type="match status" value="1"/>
</dbReference>
<dbReference type="Pfam" id="PF01791">
    <property type="entry name" value="DeoC"/>
    <property type="match status" value="1"/>
</dbReference>
<dbReference type="EnsemblProtists" id="HpaT809367">
    <property type="protein sequence ID" value="HpaP809367"/>
    <property type="gene ID" value="HpaG809367"/>
</dbReference>
<feature type="transmembrane region" description="Helical" evidence="14">
    <location>
        <begin position="96"/>
        <end position="121"/>
    </location>
</feature>
<dbReference type="HAMAP" id="MF_00114">
    <property type="entry name" value="DeoC_type1"/>
    <property type="match status" value="1"/>
</dbReference>
<proteinExistence type="inferred from homology"/>
<feature type="transmembrane region" description="Helical" evidence="14">
    <location>
        <begin position="149"/>
        <end position="167"/>
    </location>
</feature>
<dbReference type="GO" id="GO:0009264">
    <property type="term" value="P:deoxyribonucleotide catabolic process"/>
    <property type="evidence" value="ECO:0007669"/>
    <property type="project" value="InterPro"/>
</dbReference>
<comment type="catalytic activity">
    <reaction evidence="13">
        <text>2-deoxy-D-ribose 5-phosphate = D-glyceraldehyde 3-phosphate + acetaldehyde</text>
        <dbReference type="Rhea" id="RHEA:12821"/>
        <dbReference type="ChEBI" id="CHEBI:15343"/>
        <dbReference type="ChEBI" id="CHEBI:59776"/>
        <dbReference type="ChEBI" id="CHEBI:62877"/>
        <dbReference type="EC" id="4.1.2.4"/>
    </reaction>
</comment>
<evidence type="ECO:0000256" key="6">
    <source>
        <dbReference type="ARBA" id="ARBA00022989"/>
    </source>
</evidence>
<dbReference type="GO" id="GO:0006784">
    <property type="term" value="P:heme A biosynthetic process"/>
    <property type="evidence" value="ECO:0007669"/>
    <property type="project" value="InterPro"/>
</dbReference>
<dbReference type="NCBIfam" id="TIGR00126">
    <property type="entry name" value="deoC"/>
    <property type="match status" value="1"/>
</dbReference>
<dbReference type="Proteomes" id="UP000011713">
    <property type="component" value="Unassembled WGS sequence"/>
</dbReference>
<comment type="subcellular location">
    <subcellularLocation>
        <location evidence="1">Membrane</location>
        <topology evidence="1">Multi-pass membrane protein</topology>
    </subcellularLocation>
</comment>
<keyword evidence="4" id="KW-0963">Cytoplasm</keyword>
<keyword evidence="16" id="KW-1185">Reference proteome</keyword>
<dbReference type="InParanoid" id="M4BSH5"/>
<dbReference type="EMBL" id="JH598703">
    <property type="status" value="NOT_ANNOTATED_CDS"/>
    <property type="molecule type" value="Genomic_DNA"/>
</dbReference>
<evidence type="ECO:0000256" key="2">
    <source>
        <dbReference type="ARBA" id="ARBA00010936"/>
    </source>
</evidence>
<dbReference type="CDD" id="cd00959">
    <property type="entry name" value="DeoC"/>
    <property type="match status" value="1"/>
</dbReference>
<keyword evidence="5 14" id="KW-0812">Transmembrane</keyword>
<dbReference type="SMART" id="SM01133">
    <property type="entry name" value="DeoC"/>
    <property type="match status" value="1"/>
</dbReference>
<dbReference type="STRING" id="559515.M4BSH5"/>
<dbReference type="EC" id="4.1.2.4" evidence="3"/>
<dbReference type="PANTHER" id="PTHR10889">
    <property type="entry name" value="DEOXYRIBOSE-PHOSPHATE ALDOLASE"/>
    <property type="match status" value="1"/>
</dbReference>
<dbReference type="SUPFAM" id="SSF51569">
    <property type="entry name" value="Aldolase"/>
    <property type="match status" value="1"/>
</dbReference>
<keyword evidence="6 14" id="KW-1133">Transmembrane helix</keyword>
<comment type="similarity">
    <text evidence="2">Belongs to the DeoC/FbaB aldolase family. DeoC type 1 subfamily.</text>
</comment>
<evidence type="ECO:0000256" key="14">
    <source>
        <dbReference type="SAM" id="Phobius"/>
    </source>
</evidence>
<dbReference type="InterPro" id="IPR003780">
    <property type="entry name" value="COX15/CtaA_fam"/>
</dbReference>
<evidence type="ECO:0000313" key="16">
    <source>
        <dbReference type="Proteomes" id="UP000011713"/>
    </source>
</evidence>
<reference evidence="15" key="2">
    <citation type="submission" date="2015-06" db="UniProtKB">
        <authorList>
            <consortium name="EnsemblProtists"/>
        </authorList>
    </citation>
    <scope>IDENTIFICATION</scope>
    <source>
        <strain evidence="15">Emoy2</strain>
    </source>
</reference>
<dbReference type="InterPro" id="IPR002915">
    <property type="entry name" value="DeoC/FbaB/LacD_aldolase"/>
</dbReference>
<evidence type="ECO:0000256" key="12">
    <source>
        <dbReference type="ARBA" id="ARBA00032755"/>
    </source>
</evidence>
<evidence type="ECO:0000256" key="5">
    <source>
        <dbReference type="ARBA" id="ARBA00022692"/>
    </source>
</evidence>
<dbReference type="eggNOG" id="KOG3981">
    <property type="taxonomic scope" value="Eukaryota"/>
</dbReference>
<keyword evidence="9" id="KW-0456">Lyase</keyword>
<comment type="pathway">
    <text evidence="11">Porphyrin-containing compound metabolism.</text>
</comment>
<keyword evidence="7" id="KW-0350">Heme biosynthesis</keyword>
<dbReference type="InterPro" id="IPR013785">
    <property type="entry name" value="Aldolase_TIM"/>
</dbReference>
<evidence type="ECO:0000256" key="4">
    <source>
        <dbReference type="ARBA" id="ARBA00022490"/>
    </source>
</evidence>
<accession>M4BSH5</accession>
<reference evidence="16" key="1">
    <citation type="journal article" date="2010" name="Science">
        <title>Signatures of adaptation to obligate biotrophy in the Hyaloperonospora arabidopsidis genome.</title>
        <authorList>
            <person name="Baxter L."/>
            <person name="Tripathy S."/>
            <person name="Ishaque N."/>
            <person name="Boot N."/>
            <person name="Cabral A."/>
            <person name="Kemen E."/>
            <person name="Thines M."/>
            <person name="Ah-Fong A."/>
            <person name="Anderson R."/>
            <person name="Badejoko W."/>
            <person name="Bittner-Eddy P."/>
            <person name="Boore J.L."/>
            <person name="Chibucos M.C."/>
            <person name="Coates M."/>
            <person name="Dehal P."/>
            <person name="Delehaunty K."/>
            <person name="Dong S."/>
            <person name="Downton P."/>
            <person name="Dumas B."/>
            <person name="Fabro G."/>
            <person name="Fronick C."/>
            <person name="Fuerstenberg S.I."/>
            <person name="Fulton L."/>
            <person name="Gaulin E."/>
            <person name="Govers F."/>
            <person name="Hughes L."/>
            <person name="Humphray S."/>
            <person name="Jiang R.H."/>
            <person name="Judelson H."/>
            <person name="Kamoun S."/>
            <person name="Kyung K."/>
            <person name="Meijer H."/>
            <person name="Minx P."/>
            <person name="Morris P."/>
            <person name="Nelson J."/>
            <person name="Phuntumart V."/>
            <person name="Qutob D."/>
            <person name="Rehmany A."/>
            <person name="Rougon-Cardoso A."/>
            <person name="Ryden P."/>
            <person name="Torto-Alalibo T."/>
            <person name="Studholme D."/>
            <person name="Wang Y."/>
            <person name="Win J."/>
            <person name="Wood J."/>
            <person name="Clifton S.W."/>
            <person name="Rogers J."/>
            <person name="Van den Ackerveken G."/>
            <person name="Jones J.D."/>
            <person name="McDowell J.M."/>
            <person name="Beynon J."/>
            <person name="Tyler B.M."/>
        </authorList>
    </citation>
    <scope>NUCLEOTIDE SEQUENCE [LARGE SCALE GENOMIC DNA]</scope>
    <source>
        <strain evidence="16">Emoy2</strain>
    </source>
</reference>
<feature type="transmembrane region" description="Helical" evidence="14">
    <location>
        <begin position="58"/>
        <end position="76"/>
    </location>
</feature>